<evidence type="ECO:0000313" key="1">
    <source>
        <dbReference type="EMBL" id="AII86857.1"/>
    </source>
</evidence>
<proteinExistence type="predicted"/>
<dbReference type="EMBL" id="CP003984">
    <property type="protein sequence ID" value="AII86857.1"/>
    <property type="molecule type" value="Genomic_DNA"/>
</dbReference>
<dbReference type="RefSeq" id="WP_044049654.1">
    <property type="nucleotide sequence ID" value="NZ_CP003984.1"/>
</dbReference>
<organism evidence="1 2">
    <name type="scientific">Planktomarina temperata RCA23</name>
    <dbReference type="NCBI Taxonomy" id="666509"/>
    <lineage>
        <taxon>Bacteria</taxon>
        <taxon>Pseudomonadati</taxon>
        <taxon>Pseudomonadota</taxon>
        <taxon>Alphaproteobacteria</taxon>
        <taxon>Rhodobacterales</taxon>
        <taxon>Paracoccaceae</taxon>
        <taxon>Planktomarina</taxon>
    </lineage>
</organism>
<protein>
    <submittedName>
        <fullName evidence="1">Uncharacterized protein</fullName>
    </submittedName>
</protein>
<accession>A0AAN0VI66</accession>
<dbReference type="Proteomes" id="UP000028680">
    <property type="component" value="Chromosome"/>
</dbReference>
<gene>
    <name evidence="1" type="ORF">RCA23_c13120</name>
</gene>
<sequence>MFFRPIYLPLNEAASGLVLALAKELGISVSGKAGKKHTVLLSSFIFCAQHLGSDHLLQWPTGNESKSQRIYSLYPAAGLPTIHNVRRSLISAGYVEEYDWGNQSSGLVGLSNADAQDLMGMSSGMKKPATTYKVDSERLQKDDRFYSASFVDALQPYVLVNEEETHSARLERKGQHIRSPKMAITETKKVFGAKYSASMRHVREMNAFWLQHPLMLPSQSHMPAKYYASAKRIYHNGSMESGGRWYGGWCNLRSEERLHLRIDDEPICEVDLNASQASLFSALMGIPMNVGETWEDAYASVVEQLRTQQDPSLLRDKVKQVVVEMIGSGNANRNRPASLTDSLFNKTAESIDQYKEIRIAVLEVFPALHMLNGDYLNFSGFLSFHEANVLTQSLLSLKRKGIVAYGVHDCIIAKQTAVHETIDTYRNVIEEYVLKHQKLNNLPTLRTSVALGVEQLNGIKKKYAGRYY</sequence>
<evidence type="ECO:0000313" key="2">
    <source>
        <dbReference type="Proteomes" id="UP000028680"/>
    </source>
</evidence>
<dbReference type="KEGG" id="ptp:RCA23_c13120"/>
<dbReference type="AlphaFoldDB" id="A0AAN0VI66"/>
<name>A0AAN0VI66_9RHOB</name>
<keyword evidence="2" id="KW-1185">Reference proteome</keyword>
<reference evidence="1 2" key="1">
    <citation type="journal article" date="2014" name="ISME J.">
        <title>Adaptation of an abundant Roseobacter RCA organism to pelagic systems revealed by genomic and transcriptomic analyses.</title>
        <authorList>
            <person name="Voget S."/>
            <person name="Wemheuer B."/>
            <person name="Brinkhoff T."/>
            <person name="Vollmers J."/>
            <person name="Dietrich S."/>
            <person name="Giebel H.A."/>
            <person name="Beardsley C."/>
            <person name="Sardemann C."/>
            <person name="Bakenhus I."/>
            <person name="Billerbeck S."/>
            <person name="Daniel R."/>
            <person name="Simon M."/>
        </authorList>
    </citation>
    <scope>NUCLEOTIDE SEQUENCE [LARGE SCALE GENOMIC DNA]</scope>
    <source>
        <strain evidence="1 2">RCA23</strain>
    </source>
</reference>